<dbReference type="HOGENOM" id="CLU_1201427_0_0_1"/>
<dbReference type="AlphaFoldDB" id="J3LCA8"/>
<evidence type="ECO:0000313" key="3">
    <source>
        <dbReference type="Proteomes" id="UP000006038"/>
    </source>
</evidence>
<protein>
    <submittedName>
        <fullName evidence="2">Uncharacterized protein</fullName>
    </submittedName>
</protein>
<feature type="compositionally biased region" description="Basic and acidic residues" evidence="1">
    <location>
        <begin position="24"/>
        <end position="41"/>
    </location>
</feature>
<organism evidence="2">
    <name type="scientific">Oryza brachyantha</name>
    <name type="common">malo sina</name>
    <dbReference type="NCBI Taxonomy" id="4533"/>
    <lineage>
        <taxon>Eukaryota</taxon>
        <taxon>Viridiplantae</taxon>
        <taxon>Streptophyta</taxon>
        <taxon>Embryophyta</taxon>
        <taxon>Tracheophyta</taxon>
        <taxon>Spermatophyta</taxon>
        <taxon>Magnoliopsida</taxon>
        <taxon>Liliopsida</taxon>
        <taxon>Poales</taxon>
        <taxon>Poaceae</taxon>
        <taxon>BOP clade</taxon>
        <taxon>Oryzoideae</taxon>
        <taxon>Oryzeae</taxon>
        <taxon>Oryzinae</taxon>
        <taxon>Oryza</taxon>
    </lineage>
</organism>
<name>J3LCA8_ORYBR</name>
<sequence>MSLRMPLMLVEARRDGGRSSSWRSGDEPGDLTKEHEHEGREAYQMQECGARRIEKQEKCSGGSASLRRKMRSYRTGGRRRAVSTVHQNRVTVELYHYGAIEAAAPPQPPWIQADVVVMGYVPCNNGTSMKSSSAPGFPNAVVQLQCADAVGAAAGNATTDNKGWFRMATNTSAALSSVASGCSLQVVDMPLATCNASPPETGTLESGLRLLVSMVFFPRGFSYVAPGLSIS</sequence>
<dbReference type="PANTHER" id="PTHR34458:SF13">
    <property type="entry name" value="OS07G0674500 PROTEIN"/>
    <property type="match status" value="1"/>
</dbReference>
<proteinExistence type="predicted"/>
<evidence type="ECO:0000313" key="2">
    <source>
        <dbReference type="EnsemblPlants" id="OB02G22750.1"/>
    </source>
</evidence>
<keyword evidence="3" id="KW-1185">Reference proteome</keyword>
<reference evidence="2" key="1">
    <citation type="submission" date="2013-04" db="UniProtKB">
        <authorList>
            <consortium name="EnsemblPlants"/>
        </authorList>
    </citation>
    <scope>IDENTIFICATION</scope>
</reference>
<feature type="region of interest" description="Disordered" evidence="1">
    <location>
        <begin position="12"/>
        <end position="42"/>
    </location>
</feature>
<dbReference type="PANTHER" id="PTHR34458">
    <property type="entry name" value="POLLEN OLE E 1 ALLERGEN AND EXTENSIN FAMILY PROTEIN-RELATED"/>
    <property type="match status" value="1"/>
</dbReference>
<accession>J3LCA8</accession>
<dbReference type="Proteomes" id="UP000006038">
    <property type="component" value="Unassembled WGS sequence"/>
</dbReference>
<dbReference type="InterPro" id="IPR040404">
    <property type="entry name" value="Phylloplanin-like"/>
</dbReference>
<dbReference type="Pfam" id="PF01190">
    <property type="entry name" value="Pollen_Ole_e_1"/>
    <property type="match status" value="1"/>
</dbReference>
<dbReference type="EnsemblPlants" id="OB02G22750.1">
    <property type="protein sequence ID" value="OB02G22750.1"/>
    <property type="gene ID" value="OB02G22750"/>
</dbReference>
<evidence type="ECO:0000256" key="1">
    <source>
        <dbReference type="SAM" id="MobiDB-lite"/>
    </source>
</evidence>
<dbReference type="Gramene" id="OB02G22750.1">
    <property type="protein sequence ID" value="OB02G22750.1"/>
    <property type="gene ID" value="OB02G22750"/>
</dbReference>